<evidence type="ECO:0000313" key="5">
    <source>
        <dbReference type="EMBL" id="CAA0839117.1"/>
    </source>
</evidence>
<dbReference type="InterPro" id="IPR027443">
    <property type="entry name" value="IPNS-like_sf"/>
</dbReference>
<dbReference type="GO" id="GO:0009805">
    <property type="term" value="P:coumarin biosynthetic process"/>
    <property type="evidence" value="ECO:0007669"/>
    <property type="project" value="UniProtKB-ARBA"/>
</dbReference>
<dbReference type="Pfam" id="PF03171">
    <property type="entry name" value="2OG-FeII_Oxy"/>
    <property type="match status" value="1"/>
</dbReference>
<protein>
    <submittedName>
        <fullName evidence="5">2-oxoglutarate (2OG) and Fe(II)-dependent oxygenase superfamily protein</fullName>
    </submittedName>
</protein>
<proteinExistence type="inferred from homology"/>
<dbReference type="AlphaFoldDB" id="A0A9N7NVP0"/>
<dbReference type="InterPro" id="IPR050231">
    <property type="entry name" value="Iron_ascorbate_oxido_reductase"/>
</dbReference>
<name>A0A9N7NVP0_STRHE</name>
<evidence type="ECO:0000259" key="4">
    <source>
        <dbReference type="PROSITE" id="PS51471"/>
    </source>
</evidence>
<keyword evidence="3" id="KW-0560">Oxidoreductase</keyword>
<feature type="domain" description="Fe2OG dioxygenase" evidence="4">
    <location>
        <begin position="165"/>
        <end position="267"/>
    </location>
</feature>
<dbReference type="OrthoDB" id="288590at2759"/>
<sequence length="313" mass="35287">MDSHAKSSRLPLIEFNEKSLTPGTTSWKSTSDSVREALESYGCFVLAHHELGPDLQNRAFDFTKDLFRLPYETKSRHVSQLPGFGYGANFPVMPLFEYFGVEGCETPEGAKNFTNLMWPDDGHNKFCETIHSYSKLLWELNNAVVKMVASSYNLEKCYDRLTQSSIYMTRLMRYHAPGESKSHIGIIPHRDKSFMAVIGTNEVEGLQIETRDGNWIEYEPSPGKFVVIVGEALTAWSNGRIYCPLHKVIARGAKEKYSIGIFSFVGGTLQVPDELVDEENPLRFRAFSNLEFLNYCKEGGATMKGAIQAYCGI</sequence>
<evidence type="ECO:0000256" key="1">
    <source>
        <dbReference type="ARBA" id="ARBA00022723"/>
    </source>
</evidence>
<dbReference type="GO" id="GO:0016706">
    <property type="term" value="F:2-oxoglutarate-dependent dioxygenase activity"/>
    <property type="evidence" value="ECO:0007669"/>
    <property type="project" value="UniProtKB-ARBA"/>
</dbReference>
<dbReference type="SUPFAM" id="SSF51197">
    <property type="entry name" value="Clavaminate synthase-like"/>
    <property type="match status" value="1"/>
</dbReference>
<comment type="similarity">
    <text evidence="3">Belongs to the iron/ascorbate-dependent oxidoreductase family.</text>
</comment>
<comment type="caution">
    <text evidence="5">The sequence shown here is derived from an EMBL/GenBank/DDBJ whole genome shotgun (WGS) entry which is preliminary data.</text>
</comment>
<keyword evidence="6" id="KW-1185">Reference proteome</keyword>
<dbReference type="PROSITE" id="PS51471">
    <property type="entry name" value="FE2OG_OXY"/>
    <property type="match status" value="1"/>
</dbReference>
<dbReference type="GO" id="GO:0002238">
    <property type="term" value="P:response to molecule of fungal origin"/>
    <property type="evidence" value="ECO:0007669"/>
    <property type="project" value="UniProtKB-ARBA"/>
</dbReference>
<dbReference type="Gene3D" id="2.60.120.330">
    <property type="entry name" value="B-lactam Antibiotic, Isopenicillin N Synthase, Chain"/>
    <property type="match status" value="1"/>
</dbReference>
<keyword evidence="1 3" id="KW-0479">Metal-binding</keyword>
<evidence type="ECO:0000313" key="6">
    <source>
        <dbReference type="Proteomes" id="UP001153555"/>
    </source>
</evidence>
<dbReference type="InterPro" id="IPR005123">
    <property type="entry name" value="Oxoglu/Fe-dep_dioxygenase_dom"/>
</dbReference>
<reference evidence="5" key="1">
    <citation type="submission" date="2019-12" db="EMBL/GenBank/DDBJ databases">
        <authorList>
            <person name="Scholes J."/>
        </authorList>
    </citation>
    <scope>NUCLEOTIDE SEQUENCE</scope>
</reference>
<dbReference type="Proteomes" id="UP001153555">
    <property type="component" value="Unassembled WGS sequence"/>
</dbReference>
<dbReference type="InterPro" id="IPR044861">
    <property type="entry name" value="IPNS-like_FE2OG_OXY"/>
</dbReference>
<dbReference type="GO" id="GO:0046872">
    <property type="term" value="F:metal ion binding"/>
    <property type="evidence" value="ECO:0007669"/>
    <property type="project" value="UniProtKB-KW"/>
</dbReference>
<evidence type="ECO:0000256" key="2">
    <source>
        <dbReference type="ARBA" id="ARBA00023004"/>
    </source>
</evidence>
<gene>
    <name evidence="5" type="ORF">SHERM_05686</name>
</gene>
<evidence type="ECO:0000256" key="3">
    <source>
        <dbReference type="RuleBase" id="RU003682"/>
    </source>
</evidence>
<dbReference type="InterPro" id="IPR026992">
    <property type="entry name" value="DIOX_N"/>
</dbReference>
<accession>A0A9N7NVP0</accession>
<dbReference type="Pfam" id="PF14226">
    <property type="entry name" value="DIOX_N"/>
    <property type="match status" value="1"/>
</dbReference>
<keyword evidence="2 3" id="KW-0408">Iron</keyword>
<dbReference type="EMBL" id="CACSLK010031421">
    <property type="protein sequence ID" value="CAA0839117.1"/>
    <property type="molecule type" value="Genomic_DNA"/>
</dbReference>
<dbReference type="PANTHER" id="PTHR47990">
    <property type="entry name" value="2-OXOGLUTARATE (2OG) AND FE(II)-DEPENDENT OXYGENASE SUPERFAMILY PROTEIN-RELATED"/>
    <property type="match status" value="1"/>
</dbReference>
<organism evidence="5 6">
    <name type="scientific">Striga hermonthica</name>
    <name type="common">Purple witchweed</name>
    <name type="synonym">Buchnera hermonthica</name>
    <dbReference type="NCBI Taxonomy" id="68872"/>
    <lineage>
        <taxon>Eukaryota</taxon>
        <taxon>Viridiplantae</taxon>
        <taxon>Streptophyta</taxon>
        <taxon>Embryophyta</taxon>
        <taxon>Tracheophyta</taxon>
        <taxon>Spermatophyta</taxon>
        <taxon>Magnoliopsida</taxon>
        <taxon>eudicotyledons</taxon>
        <taxon>Gunneridae</taxon>
        <taxon>Pentapetalae</taxon>
        <taxon>asterids</taxon>
        <taxon>lamiids</taxon>
        <taxon>Lamiales</taxon>
        <taxon>Orobanchaceae</taxon>
        <taxon>Buchnereae</taxon>
        <taxon>Striga</taxon>
    </lineage>
</organism>